<proteinExistence type="predicted"/>
<feature type="domain" description="N-acetyltransferase" evidence="1">
    <location>
        <begin position="35"/>
        <end position="172"/>
    </location>
</feature>
<evidence type="ECO:0000313" key="2">
    <source>
        <dbReference type="EMBL" id="SKA51882.1"/>
    </source>
</evidence>
<reference evidence="3" key="1">
    <citation type="submission" date="2017-02" db="EMBL/GenBank/DDBJ databases">
        <authorList>
            <person name="Varghese N."/>
            <person name="Submissions S."/>
        </authorList>
    </citation>
    <scope>NUCLEOTIDE SEQUENCE [LARGE SCALE GENOMIC DNA]</scope>
    <source>
        <strain evidence="3">DSM 22720</strain>
    </source>
</reference>
<keyword evidence="3" id="KW-1185">Reference proteome</keyword>
<organism evidence="2 3">
    <name type="scientific">Enterovibrio nigricans DSM 22720</name>
    <dbReference type="NCBI Taxonomy" id="1121868"/>
    <lineage>
        <taxon>Bacteria</taxon>
        <taxon>Pseudomonadati</taxon>
        <taxon>Pseudomonadota</taxon>
        <taxon>Gammaproteobacteria</taxon>
        <taxon>Vibrionales</taxon>
        <taxon>Vibrionaceae</taxon>
        <taxon>Enterovibrio</taxon>
    </lineage>
</organism>
<dbReference type="PROSITE" id="PS51186">
    <property type="entry name" value="GNAT"/>
    <property type="match status" value="1"/>
</dbReference>
<dbReference type="GO" id="GO:0016747">
    <property type="term" value="F:acyltransferase activity, transferring groups other than amino-acyl groups"/>
    <property type="evidence" value="ECO:0007669"/>
    <property type="project" value="InterPro"/>
</dbReference>
<dbReference type="PANTHER" id="PTHR43328:SF1">
    <property type="entry name" value="N-ACETYLTRANSFERASE DOMAIN-CONTAINING PROTEIN"/>
    <property type="match status" value="1"/>
</dbReference>
<keyword evidence="2" id="KW-0808">Transferase</keyword>
<dbReference type="EMBL" id="FUXU01000016">
    <property type="protein sequence ID" value="SKA51882.1"/>
    <property type="molecule type" value="Genomic_DNA"/>
</dbReference>
<evidence type="ECO:0000313" key="3">
    <source>
        <dbReference type="Proteomes" id="UP000190162"/>
    </source>
</evidence>
<dbReference type="Pfam" id="PF13302">
    <property type="entry name" value="Acetyltransf_3"/>
    <property type="match status" value="1"/>
</dbReference>
<evidence type="ECO:0000259" key="1">
    <source>
        <dbReference type="PROSITE" id="PS51186"/>
    </source>
</evidence>
<dbReference type="Proteomes" id="UP000190162">
    <property type="component" value="Unassembled WGS sequence"/>
</dbReference>
<accession>A0A1T4UGH5</accession>
<dbReference type="RefSeq" id="WP_078752102.1">
    <property type="nucleotide sequence ID" value="NZ_FUXU01000016.1"/>
</dbReference>
<gene>
    <name evidence="2" type="ORF">SAMN02745132_01708</name>
</gene>
<dbReference type="SUPFAM" id="SSF55729">
    <property type="entry name" value="Acyl-CoA N-acyltransferases (Nat)"/>
    <property type="match status" value="1"/>
</dbReference>
<dbReference type="CDD" id="cd04301">
    <property type="entry name" value="NAT_SF"/>
    <property type="match status" value="1"/>
</dbReference>
<name>A0A1T4UGH5_9GAMM</name>
<protein>
    <submittedName>
        <fullName evidence="2">Protein N-acetyltransferase, RimJ/RimL family</fullName>
    </submittedName>
</protein>
<dbReference type="InterPro" id="IPR016181">
    <property type="entry name" value="Acyl_CoA_acyltransferase"/>
</dbReference>
<dbReference type="OrthoDB" id="6293260at2"/>
<dbReference type="AlphaFoldDB" id="A0A1T4UGH5"/>
<sequence>MPLSDLQFFTPRLDAVAYCPSGDIPDDFSRRIADVLTPSVKQHLPPEVHAVVDTESAKYWLTETLSDATLVTFSERGTREFAGFILLYAISDTPERIALRLGYVVSEDFQGKGFASEIIEGLVAWCRASGCVSSLAGGAEKANAASLRVLEKNGFKMDIESGTDTVFLSLTF</sequence>
<dbReference type="PANTHER" id="PTHR43328">
    <property type="entry name" value="ACETYLTRANSFERASE-RELATED"/>
    <property type="match status" value="1"/>
</dbReference>
<dbReference type="Gene3D" id="3.40.630.30">
    <property type="match status" value="1"/>
</dbReference>
<dbReference type="InterPro" id="IPR000182">
    <property type="entry name" value="GNAT_dom"/>
</dbReference>